<proteinExistence type="inferred from homology"/>
<dbReference type="Gene3D" id="3.40.190.10">
    <property type="entry name" value="Periplasmic binding protein-like II"/>
    <property type="match status" value="2"/>
</dbReference>
<evidence type="ECO:0000256" key="4">
    <source>
        <dbReference type="ARBA" id="ARBA00023163"/>
    </source>
</evidence>
<keyword evidence="2" id="KW-0805">Transcription regulation</keyword>
<dbReference type="Proteomes" id="UP001366060">
    <property type="component" value="Unassembled WGS sequence"/>
</dbReference>
<evidence type="ECO:0000313" key="6">
    <source>
        <dbReference type="EMBL" id="MEL0660296.1"/>
    </source>
</evidence>
<protein>
    <submittedName>
        <fullName evidence="6">LysR substrate-binding domain-containing protein</fullName>
    </submittedName>
</protein>
<dbReference type="InterPro" id="IPR036390">
    <property type="entry name" value="WH_DNA-bd_sf"/>
</dbReference>
<keyword evidence="3" id="KW-0238">DNA-binding</keyword>
<dbReference type="EMBL" id="JBAKBA010000038">
    <property type="protein sequence ID" value="MEL0660296.1"/>
    <property type="molecule type" value="Genomic_DNA"/>
</dbReference>
<keyword evidence="7" id="KW-1185">Reference proteome</keyword>
<evidence type="ECO:0000259" key="5">
    <source>
        <dbReference type="PROSITE" id="PS50931"/>
    </source>
</evidence>
<dbReference type="SUPFAM" id="SSF46785">
    <property type="entry name" value="Winged helix' DNA-binding domain"/>
    <property type="match status" value="1"/>
</dbReference>
<dbReference type="PRINTS" id="PR00039">
    <property type="entry name" value="HTHLYSR"/>
</dbReference>
<name>A0ABU9HEW4_9GAMM</name>
<evidence type="ECO:0000256" key="3">
    <source>
        <dbReference type="ARBA" id="ARBA00023125"/>
    </source>
</evidence>
<dbReference type="PANTHER" id="PTHR30537:SF26">
    <property type="entry name" value="GLYCINE CLEAVAGE SYSTEM TRANSCRIPTIONAL ACTIVATOR"/>
    <property type="match status" value="1"/>
</dbReference>
<dbReference type="InterPro" id="IPR005119">
    <property type="entry name" value="LysR_subst-bd"/>
</dbReference>
<dbReference type="RefSeq" id="WP_341628761.1">
    <property type="nucleotide sequence ID" value="NZ_JBAKBA010000038.1"/>
</dbReference>
<accession>A0ABU9HEW4</accession>
<dbReference type="SUPFAM" id="SSF53850">
    <property type="entry name" value="Periplasmic binding protein-like II"/>
    <property type="match status" value="1"/>
</dbReference>
<reference evidence="6 7" key="1">
    <citation type="submission" date="2024-02" db="EMBL/GenBank/DDBJ databases">
        <title>Bacteria isolated from the canopy kelp, Nereocystis luetkeana.</title>
        <authorList>
            <person name="Pfister C.A."/>
            <person name="Younker I.T."/>
            <person name="Light S.H."/>
        </authorList>
    </citation>
    <scope>NUCLEOTIDE SEQUENCE [LARGE SCALE GENOMIC DNA]</scope>
    <source>
        <strain evidence="6 7">TI.2.07</strain>
    </source>
</reference>
<comment type="caution">
    <text evidence="6">The sequence shown here is derived from an EMBL/GenBank/DDBJ whole genome shotgun (WGS) entry which is preliminary data.</text>
</comment>
<dbReference type="Pfam" id="PF03466">
    <property type="entry name" value="LysR_substrate"/>
    <property type="match status" value="1"/>
</dbReference>
<dbReference type="Gene3D" id="1.10.10.10">
    <property type="entry name" value="Winged helix-like DNA-binding domain superfamily/Winged helix DNA-binding domain"/>
    <property type="match status" value="1"/>
</dbReference>
<sequence length="292" mass="32217">MNNRLPSTKEMQAFIVTAEQLKFTLAAQILNVTQGAVSRQIISLEKKLDITLFHRHARGLSLTEKGLCFLPLIKQVLQQMKSAVEQVSAIKPIIKLKAPSCITTWLLPKVMAFQQAYPEIKVELTSSIKHDINFSSESFDAAICYCTEIKDKSLTSDLLFEEILTPVCASSLLPEGTTQLSINEMKNMPWLHSTPQQSDWSLWLTHANSASLVSKHNQHFATLDVAVSAAKQGFGISIGDLVLASLDVESGALVMPHSLQVKSGKGYYLASSKTSNNLSLPILVAWLLEHTR</sequence>
<organism evidence="6 7">
    <name type="scientific">Psychromonas arctica</name>
    <dbReference type="NCBI Taxonomy" id="168275"/>
    <lineage>
        <taxon>Bacteria</taxon>
        <taxon>Pseudomonadati</taxon>
        <taxon>Pseudomonadota</taxon>
        <taxon>Gammaproteobacteria</taxon>
        <taxon>Alteromonadales</taxon>
        <taxon>Psychromonadaceae</taxon>
        <taxon>Psychromonas</taxon>
    </lineage>
</organism>
<dbReference type="InterPro" id="IPR000847">
    <property type="entry name" value="LysR_HTH_N"/>
</dbReference>
<keyword evidence="4" id="KW-0804">Transcription</keyword>
<dbReference type="PANTHER" id="PTHR30537">
    <property type="entry name" value="HTH-TYPE TRANSCRIPTIONAL REGULATOR"/>
    <property type="match status" value="1"/>
</dbReference>
<evidence type="ECO:0000256" key="2">
    <source>
        <dbReference type="ARBA" id="ARBA00023015"/>
    </source>
</evidence>
<gene>
    <name evidence="6" type="ORF">V6255_14250</name>
</gene>
<comment type="similarity">
    <text evidence="1">Belongs to the LysR transcriptional regulatory family.</text>
</comment>
<evidence type="ECO:0000256" key="1">
    <source>
        <dbReference type="ARBA" id="ARBA00009437"/>
    </source>
</evidence>
<dbReference type="InterPro" id="IPR058163">
    <property type="entry name" value="LysR-type_TF_proteobact-type"/>
</dbReference>
<dbReference type="InterPro" id="IPR036388">
    <property type="entry name" value="WH-like_DNA-bd_sf"/>
</dbReference>
<dbReference type="Pfam" id="PF00126">
    <property type="entry name" value="HTH_1"/>
    <property type="match status" value="1"/>
</dbReference>
<feature type="domain" description="HTH lysR-type" evidence="5">
    <location>
        <begin position="6"/>
        <end position="63"/>
    </location>
</feature>
<evidence type="ECO:0000313" key="7">
    <source>
        <dbReference type="Proteomes" id="UP001366060"/>
    </source>
</evidence>
<dbReference type="PROSITE" id="PS50931">
    <property type="entry name" value="HTH_LYSR"/>
    <property type="match status" value="1"/>
</dbReference>